<dbReference type="AlphaFoldDB" id="A0A1J8QW12"/>
<dbReference type="Proteomes" id="UP000183567">
    <property type="component" value="Unassembled WGS sequence"/>
</dbReference>
<protein>
    <submittedName>
        <fullName evidence="2">Uncharacterized protein</fullName>
    </submittedName>
</protein>
<proteinExistence type="predicted"/>
<accession>A0A1J8QW12</accession>
<comment type="caution">
    <text evidence="2">The sequence shown here is derived from an EMBL/GenBank/DDBJ whole genome shotgun (WGS) entry which is preliminary data.</text>
</comment>
<feature type="non-terminal residue" evidence="2">
    <location>
        <position position="84"/>
    </location>
</feature>
<organism evidence="2 3">
    <name type="scientific">Rhizopogon vesiculosus</name>
    <dbReference type="NCBI Taxonomy" id="180088"/>
    <lineage>
        <taxon>Eukaryota</taxon>
        <taxon>Fungi</taxon>
        <taxon>Dikarya</taxon>
        <taxon>Basidiomycota</taxon>
        <taxon>Agaricomycotina</taxon>
        <taxon>Agaricomycetes</taxon>
        <taxon>Agaricomycetidae</taxon>
        <taxon>Boletales</taxon>
        <taxon>Suillineae</taxon>
        <taxon>Rhizopogonaceae</taxon>
        <taxon>Rhizopogon</taxon>
    </lineage>
</organism>
<sequence>MPDPPDKEVVAEECNEQKVDDGEQTIVLKKLPLSSHPEPILAESNTPPEMPLPAHPELPTPAAVPPGSARKPKVRMNSEIERIV</sequence>
<gene>
    <name evidence="2" type="ORF">AZE42_13868</name>
</gene>
<evidence type="ECO:0000313" key="3">
    <source>
        <dbReference type="Proteomes" id="UP000183567"/>
    </source>
</evidence>
<feature type="region of interest" description="Disordered" evidence="1">
    <location>
        <begin position="32"/>
        <end position="84"/>
    </location>
</feature>
<keyword evidence="3" id="KW-1185">Reference proteome</keyword>
<feature type="compositionally biased region" description="Pro residues" evidence="1">
    <location>
        <begin position="48"/>
        <end position="64"/>
    </location>
</feature>
<reference evidence="2 3" key="1">
    <citation type="submission" date="2016-03" db="EMBL/GenBank/DDBJ databases">
        <title>Comparative genomics of the ectomycorrhizal sister species Rhizopogon vinicolor and Rhizopogon vesiculosus (Basidiomycota: Boletales) reveals a divergence of the mating type B locus.</title>
        <authorList>
            <person name="Mujic A.B."/>
            <person name="Kuo A."/>
            <person name="Tritt A."/>
            <person name="Lipzen A."/>
            <person name="Chen C."/>
            <person name="Johnson J."/>
            <person name="Sharma A."/>
            <person name="Barry K."/>
            <person name="Grigoriev I.V."/>
            <person name="Spatafora J.W."/>
        </authorList>
    </citation>
    <scope>NUCLEOTIDE SEQUENCE [LARGE SCALE GENOMIC DNA]</scope>
    <source>
        <strain evidence="2 3">AM-OR11-056</strain>
    </source>
</reference>
<dbReference type="OrthoDB" id="3262547at2759"/>
<name>A0A1J8QW12_9AGAM</name>
<dbReference type="STRING" id="180088.A0A1J8QW12"/>
<evidence type="ECO:0000256" key="1">
    <source>
        <dbReference type="SAM" id="MobiDB-lite"/>
    </source>
</evidence>
<dbReference type="EMBL" id="LVVM01001909">
    <property type="protein sequence ID" value="OJA17569.1"/>
    <property type="molecule type" value="Genomic_DNA"/>
</dbReference>
<evidence type="ECO:0000313" key="2">
    <source>
        <dbReference type="EMBL" id="OJA17569.1"/>
    </source>
</evidence>